<evidence type="ECO:0000259" key="7">
    <source>
        <dbReference type="PROSITE" id="PS50011"/>
    </source>
</evidence>
<feature type="compositionally biased region" description="Low complexity" evidence="6">
    <location>
        <begin position="260"/>
        <end position="284"/>
    </location>
</feature>
<dbReference type="PROSITE" id="PS50011">
    <property type="entry name" value="PROTEIN_KINASE_DOM"/>
    <property type="match status" value="1"/>
</dbReference>
<feature type="region of interest" description="Disordered" evidence="6">
    <location>
        <begin position="1323"/>
        <end position="1412"/>
    </location>
</feature>
<reference evidence="9 10" key="1">
    <citation type="submission" date="2019-02" db="EMBL/GenBank/DDBJ databases">
        <title>Genome sequencing of the rare red list fungi Dentipellis fragilis.</title>
        <authorList>
            <person name="Buettner E."/>
            <person name="Kellner H."/>
        </authorList>
    </citation>
    <scope>NUCLEOTIDE SEQUENCE [LARGE SCALE GENOMIC DNA]</scope>
    <source>
        <strain evidence="9 10">DSM 105465</strain>
    </source>
</reference>
<feature type="region of interest" description="Disordered" evidence="6">
    <location>
        <begin position="2119"/>
        <end position="2164"/>
    </location>
</feature>
<dbReference type="Pfam" id="PF08311">
    <property type="entry name" value="Mad3_BUB1_I"/>
    <property type="match status" value="1"/>
</dbReference>
<feature type="region of interest" description="Disordered" evidence="6">
    <location>
        <begin position="1276"/>
        <end position="1301"/>
    </location>
</feature>
<dbReference type="PROSITE" id="PS50088">
    <property type="entry name" value="ANK_REPEAT"/>
    <property type="match status" value="2"/>
</dbReference>
<keyword evidence="5" id="KW-0040">ANK repeat</keyword>
<dbReference type="OrthoDB" id="248495at2759"/>
<name>A0A4Y9Y8E7_9AGAM</name>
<feature type="domain" description="BUB1 N-terminal" evidence="8">
    <location>
        <begin position="977"/>
        <end position="1138"/>
    </location>
</feature>
<dbReference type="PROSITE" id="PS51489">
    <property type="entry name" value="BUB1_N"/>
    <property type="match status" value="1"/>
</dbReference>
<dbReference type="InterPro" id="IPR015661">
    <property type="entry name" value="Bub1/Mad3"/>
</dbReference>
<dbReference type="PANTHER" id="PTHR14030:SF4">
    <property type="entry name" value="BUB1 KINASE, ISOFORM A-RELATED"/>
    <property type="match status" value="1"/>
</dbReference>
<proteinExistence type="predicted"/>
<feature type="compositionally biased region" description="Polar residues" evidence="6">
    <location>
        <begin position="188"/>
        <end position="200"/>
    </location>
</feature>
<gene>
    <name evidence="9" type="ORF">EVG20_g8013</name>
</gene>
<evidence type="ECO:0000256" key="6">
    <source>
        <dbReference type="SAM" id="MobiDB-lite"/>
    </source>
</evidence>
<feature type="region of interest" description="Disordered" evidence="6">
    <location>
        <begin position="1116"/>
        <end position="1218"/>
    </location>
</feature>
<feature type="region of interest" description="Disordered" evidence="6">
    <location>
        <begin position="766"/>
        <end position="786"/>
    </location>
</feature>
<feature type="region of interest" description="Disordered" evidence="6">
    <location>
        <begin position="1512"/>
        <end position="1596"/>
    </location>
</feature>
<dbReference type="Gene3D" id="1.25.40.20">
    <property type="entry name" value="Ankyrin repeat-containing domain"/>
    <property type="match status" value="1"/>
</dbReference>
<feature type="compositionally biased region" description="Acidic residues" evidence="6">
    <location>
        <begin position="1557"/>
        <end position="1575"/>
    </location>
</feature>
<feature type="region of interest" description="Disordered" evidence="6">
    <location>
        <begin position="691"/>
        <end position="748"/>
    </location>
</feature>
<dbReference type="Pfam" id="PF00069">
    <property type="entry name" value="Pkinase"/>
    <property type="match status" value="1"/>
</dbReference>
<feature type="compositionally biased region" description="Basic and acidic residues" evidence="6">
    <location>
        <begin position="531"/>
        <end position="546"/>
    </location>
</feature>
<dbReference type="SMART" id="SM00248">
    <property type="entry name" value="ANK"/>
    <property type="match status" value="2"/>
</dbReference>
<feature type="compositionally biased region" description="Low complexity" evidence="6">
    <location>
        <begin position="1532"/>
        <end position="1547"/>
    </location>
</feature>
<dbReference type="SMART" id="SM00220">
    <property type="entry name" value="S_TKc"/>
    <property type="match status" value="1"/>
</dbReference>
<dbReference type="GO" id="GO:0005524">
    <property type="term" value="F:ATP binding"/>
    <property type="evidence" value="ECO:0007669"/>
    <property type="project" value="InterPro"/>
</dbReference>
<feature type="region of interest" description="Disordered" evidence="6">
    <location>
        <begin position="509"/>
        <end position="560"/>
    </location>
</feature>
<dbReference type="Proteomes" id="UP000298327">
    <property type="component" value="Unassembled WGS sequence"/>
</dbReference>
<dbReference type="Pfam" id="PF12796">
    <property type="entry name" value="Ank_2"/>
    <property type="match status" value="1"/>
</dbReference>
<feature type="compositionally biased region" description="Polar residues" evidence="6">
    <location>
        <begin position="219"/>
        <end position="233"/>
    </location>
</feature>
<evidence type="ECO:0000256" key="1">
    <source>
        <dbReference type="ARBA" id="ARBA00004629"/>
    </source>
</evidence>
<evidence type="ECO:0000256" key="4">
    <source>
        <dbReference type="ARBA" id="ARBA00023328"/>
    </source>
</evidence>
<dbReference type="EMBL" id="SEOQ01000658">
    <property type="protein sequence ID" value="TFY58806.1"/>
    <property type="molecule type" value="Genomic_DNA"/>
</dbReference>
<dbReference type="PROSITE" id="PS50297">
    <property type="entry name" value="ANK_REP_REGION"/>
    <property type="match status" value="2"/>
</dbReference>
<evidence type="ECO:0000313" key="9">
    <source>
        <dbReference type="EMBL" id="TFY58806.1"/>
    </source>
</evidence>
<keyword evidence="4" id="KW-0137">Centromere</keyword>
<dbReference type="GO" id="GO:0004672">
    <property type="term" value="F:protein kinase activity"/>
    <property type="evidence" value="ECO:0007669"/>
    <property type="project" value="InterPro"/>
</dbReference>
<comment type="subcellular location">
    <subcellularLocation>
        <location evidence="1">Chromosome</location>
        <location evidence="1">Centromere</location>
        <location evidence="1">Kinetochore</location>
    </subcellularLocation>
</comment>
<sequence length="2487" mass="268038">MSSSTQGSGSPIAPQRNQPPARVCCDLSFLPPPICSPSHLVASSDASHLFHSVTSYTGCLIQRPSVQTGFSSRKQRMRPDPGHDNAASDDDDSLFGSLPSSPARGRSPQLALPTGPGSSENVGTIALPGSHSHIEHPLDPAALTILRPSTRPSEPPPTPSTSQLPLPSPPRPVSHTSGRVGRPPGRVSKQTCRPSVSQPVHTGVTPACVDSRFLTGQHSVASTSTHPPLQTLSPFHHPHAFNLSSPPPDSVAIQSEVSGASTRASSIGPSSSSSRAGSQAPRTQKAQKSKKASTSASRPPPIEIPLPDPSAPPPTGFLRNQQALLGRAGLIGKVNPANLSKHHSRGAAHNPIQILDDYDPPPIGQGSTPVDASGLPPPSSKEIITSLVRQRNIFPVLESILRLLSGARTQPIAPQPKPSAFFTRDFSELEEPESANKRRKLNSVPAGAADWDVPYPFADGEGPQNYRDQWETERVKRLLAQLVGLVKGATRSAATRTYIQQQRNLQAETMSEGASRARSSSLLPEQVGLRSRSENIRDVTNTERGRGVGSPQPFQNPAGTQDTAALDKFISSLLGKMAATPSLLEPPHVASHTPVDRTMSIDAMAQGDPALPFDCSSPEFEEFMAMFKDSSIPALDSSDPTSFQFDPSPINEESPRNTQALDLPFQTSTTLDSMIDPQLLGMSASSVGVFPQHERQGSTSGSLPPPTPNLVESPEASTGSYAGPLTPQWEEPHAEPEVHPSEQGTSNALWPDASFVARKLIKPIDQGPPVLSPPTASLRPSVHAPSDSSCLRWTTPIYQQPSFPPAHPQALSTPAPPPSVALASTQRLLSVLDSKRITQSPAVKSANKQDIIRRARDRRAQLMAELERAKVQLWETTIEQGVLAHLAKDIEVPEAARGGGELDEAINKSAHVMVSTDATRLARDNRTKQRFNSPCNSDGVRLRLSLVKPQNRKTMASSTPSSSSATLEAITAKSAALRSQIATEIDEADDPLALYDQFVKWACESCPHEFLAHCGLLEVLDEVTRKFQNDSSYRSDLRYTKMWILYAGLVDKPAMVFKHVLTLRIGSIYAQLYEEYALALERVGRFSDANQVFTAGIQRKARPIERLKKRYELFKQRTSAKPPASPPKPAITNPLKNQEPSKAGNQVRKTSSSSRAAATPAPSASTSGPSSSSSSLSASISAPPKATSSSSSPSASGQATKGPYAAVFAPPPPGKRPEKLRFELPLLLTNEGKEYSMPEARARSMGLLGKKWQPLSLPKLPAQWSATTTVAVKFDDDDDDFDEDRSMRANTNRRKSMLPGETTFTINTKEALADVFGMYNSPEKTQRLPGSKHAPVRKIEPVTPMNLMQQVRQTASENAPPAGGKTPAFKPFVDENAGSGRKENTTPAPSKFKPFVDPENAKTPGLTPDATRKALTVKTTVPLTGSKLRPKADENALANVFSSKTNPPASKQGSESPADIFVQQKPLPAPTNIAVFRASTEPKAEEAPAVQPAAFKPFKDMSTPFKVFSRPATENASAKPPAFKPFVDSENAAPAPRAPLASRQPLRPFTPSRLQELEENIGDEEEDEEDEDEYFVEAHDRNATTPTPYDEDDMDDDHRGRAAPLGGRFGEFDVMTPITERTFEFTSSSRLSVMGNDPSTGLDKALLQSNAVEAAERLAAELREDEAHTGLRQPVFSSAQPHFTEALTTGDTTDLSDLSSSFEVGMPPFRVSDGHTIPILPLLQAEQAGKQLPTTAFLEEKTGTLSLSDAIAVAWAFTPPNPCNPFDPPIISTLLSLMEEDPAHYDMVKQESKLLDGLQKFARKQERRASGNTTLSRMADDVEPFSVKLGECRFAVYEKLGEGGFGAVFAAKDVTSQPEDDDAFLDDEDEDNVNRVALKVVKPRSIWEFHVLRKLHNSLPKKLRASVICPHALYAFRDESFLVLDLCTQGTLLDIINNSVKAGVSQQGACLDELLVMFFTIELLRLLEAMHNAGFIHGDLKIDNCLVRLEDVPGGVSMWASTYEPSGAGGWASKGIKLIDFGRTIDTRMFPHAQTFIGRVADGRARLRGDARGPRVDVPGGLLRARGDRVLHALRAVHRGRERRARAGPRPGRGALEARHAVQALLADGPVDALLRPAAEPAPRARERQSAAGGRDGGDPRGDGGVAEGQLQSEQQHAQGAAEEGRAVYDARGLIRGWLGPFHTQHWALLCDIHPACFIPPAFRILMYIYITIFVPRSESVEMKAKARRCPTLRLMLSATPFVPSHKTYTPPSTTHVDDHHTPLHTPPLPSITPHSPLCRLSCPLALPFACPLSCAHPHVPTLTRPLSRCRSVAAAAAVPPAPSRAPATRILLLWPSLSNPAPAAAPALAPLCALAHPASCPRTPSLSCAPAPSEIRLYCVTLLEKGADINTQAGHFGTALIAASSRGHMSLVEILLQRGADINTQTSHLGTALIAASLGGYSSLAELLLEKGADINVQVGTYGNALKAAGYNYDMIELLQRYSTQQ</sequence>
<dbReference type="SUPFAM" id="SSF48403">
    <property type="entry name" value="Ankyrin repeat"/>
    <property type="match status" value="1"/>
</dbReference>
<dbReference type="Gene3D" id="1.25.40.430">
    <property type="match status" value="1"/>
</dbReference>
<feature type="region of interest" description="Disordered" evidence="6">
    <location>
        <begin position="219"/>
        <end position="318"/>
    </location>
</feature>
<dbReference type="STRING" id="205917.A0A4Y9Y8E7"/>
<feature type="compositionally biased region" description="Low complexity" evidence="6">
    <location>
        <begin position="1150"/>
        <end position="1196"/>
    </location>
</feature>
<dbReference type="InterPro" id="IPR013212">
    <property type="entry name" value="Mad3/Bub1_I"/>
</dbReference>
<feature type="compositionally biased region" description="Polar residues" evidence="6">
    <location>
        <begin position="1346"/>
        <end position="1357"/>
    </location>
</feature>
<evidence type="ECO:0000256" key="2">
    <source>
        <dbReference type="ARBA" id="ARBA00022454"/>
    </source>
</evidence>
<feature type="domain" description="Protein kinase" evidence="7">
    <location>
        <begin position="1834"/>
        <end position="2142"/>
    </location>
</feature>
<keyword evidence="3" id="KW-0995">Kinetochore</keyword>
<feature type="region of interest" description="Disordered" evidence="6">
    <location>
        <begin position="68"/>
        <end position="203"/>
    </location>
</feature>
<dbReference type="GO" id="GO:0000776">
    <property type="term" value="C:kinetochore"/>
    <property type="evidence" value="ECO:0007669"/>
    <property type="project" value="UniProtKB-KW"/>
</dbReference>
<evidence type="ECO:0000256" key="5">
    <source>
        <dbReference type="PROSITE-ProRule" id="PRU00023"/>
    </source>
</evidence>
<dbReference type="InterPro" id="IPR011009">
    <property type="entry name" value="Kinase-like_dom_sf"/>
</dbReference>
<feature type="compositionally biased region" description="Basic and acidic residues" evidence="6">
    <location>
        <begin position="730"/>
        <end position="740"/>
    </location>
</feature>
<dbReference type="InterPro" id="IPR000719">
    <property type="entry name" value="Prot_kinase_dom"/>
</dbReference>
<evidence type="ECO:0000259" key="8">
    <source>
        <dbReference type="PROSITE" id="PS51489"/>
    </source>
</evidence>
<dbReference type="SMART" id="SM00777">
    <property type="entry name" value="Mad3_BUB1_I"/>
    <property type="match status" value="1"/>
</dbReference>
<organism evidence="9 10">
    <name type="scientific">Dentipellis fragilis</name>
    <dbReference type="NCBI Taxonomy" id="205917"/>
    <lineage>
        <taxon>Eukaryota</taxon>
        <taxon>Fungi</taxon>
        <taxon>Dikarya</taxon>
        <taxon>Basidiomycota</taxon>
        <taxon>Agaricomycotina</taxon>
        <taxon>Agaricomycetes</taxon>
        <taxon>Russulales</taxon>
        <taxon>Hericiaceae</taxon>
        <taxon>Dentipellis</taxon>
    </lineage>
</organism>
<keyword evidence="10" id="KW-1185">Reference proteome</keyword>
<dbReference type="GO" id="GO:0007094">
    <property type="term" value="P:mitotic spindle assembly checkpoint signaling"/>
    <property type="evidence" value="ECO:0007669"/>
    <property type="project" value="InterPro"/>
</dbReference>
<feature type="compositionally biased region" description="Polar residues" evidence="6">
    <location>
        <begin position="1440"/>
        <end position="1455"/>
    </location>
</feature>
<evidence type="ECO:0008006" key="11">
    <source>
        <dbReference type="Google" id="ProtNLM"/>
    </source>
</evidence>
<feature type="region of interest" description="Disordered" evidence="6">
    <location>
        <begin position="1440"/>
        <end position="1462"/>
    </location>
</feature>
<dbReference type="GO" id="GO:0051754">
    <property type="term" value="P:meiotic sister chromatid cohesion, centromeric"/>
    <property type="evidence" value="ECO:0007669"/>
    <property type="project" value="TreeGrafter"/>
</dbReference>
<feature type="compositionally biased region" description="Pro residues" evidence="6">
    <location>
        <begin position="298"/>
        <end position="315"/>
    </location>
</feature>
<dbReference type="PANTHER" id="PTHR14030">
    <property type="entry name" value="MITOTIC CHECKPOINT SERINE/THREONINE-PROTEIN KINASE BUB1"/>
    <property type="match status" value="1"/>
</dbReference>
<dbReference type="InterPro" id="IPR008271">
    <property type="entry name" value="Ser/Thr_kinase_AS"/>
</dbReference>
<keyword evidence="2" id="KW-0158">Chromosome</keyword>
<dbReference type="SUPFAM" id="SSF56112">
    <property type="entry name" value="Protein kinase-like (PK-like)"/>
    <property type="match status" value="1"/>
</dbReference>
<evidence type="ECO:0000313" key="10">
    <source>
        <dbReference type="Proteomes" id="UP000298327"/>
    </source>
</evidence>
<feature type="repeat" description="ANK" evidence="5">
    <location>
        <begin position="2396"/>
        <end position="2428"/>
    </location>
</feature>
<feature type="compositionally biased region" description="Polar residues" evidence="6">
    <location>
        <begin position="1134"/>
        <end position="1149"/>
    </location>
</feature>
<dbReference type="InterPro" id="IPR002110">
    <property type="entry name" value="Ankyrin_rpt"/>
</dbReference>
<feature type="region of interest" description="Disordered" evidence="6">
    <location>
        <begin position="635"/>
        <end position="658"/>
    </location>
</feature>
<feature type="region of interest" description="Disordered" evidence="6">
    <location>
        <begin position="352"/>
        <end position="378"/>
    </location>
</feature>
<dbReference type="PROSITE" id="PS00108">
    <property type="entry name" value="PROTEIN_KINASE_ST"/>
    <property type="match status" value="1"/>
</dbReference>
<dbReference type="GO" id="GO:0032991">
    <property type="term" value="C:protein-containing complex"/>
    <property type="evidence" value="ECO:0007669"/>
    <property type="project" value="UniProtKB-ARBA"/>
</dbReference>
<dbReference type="InterPro" id="IPR036770">
    <property type="entry name" value="Ankyrin_rpt-contain_sf"/>
</dbReference>
<feature type="repeat" description="ANK" evidence="5">
    <location>
        <begin position="2429"/>
        <end position="2461"/>
    </location>
</feature>
<protein>
    <recommendedName>
        <fullName evidence="11">Protein kinase domain-containing protein</fullName>
    </recommendedName>
</protein>
<dbReference type="Gene3D" id="1.10.510.10">
    <property type="entry name" value="Transferase(Phosphotransferase) domain 1"/>
    <property type="match status" value="1"/>
</dbReference>
<dbReference type="GO" id="GO:0005634">
    <property type="term" value="C:nucleus"/>
    <property type="evidence" value="ECO:0007669"/>
    <property type="project" value="TreeGrafter"/>
</dbReference>
<accession>A0A4Y9Y8E7</accession>
<comment type="caution">
    <text evidence="9">The sequence shown here is derived from an EMBL/GenBank/DDBJ whole genome shotgun (WGS) entry which is preliminary data.</text>
</comment>
<evidence type="ECO:0000256" key="3">
    <source>
        <dbReference type="ARBA" id="ARBA00022838"/>
    </source>
</evidence>